<feature type="region of interest" description="Disordered" evidence="6">
    <location>
        <begin position="37"/>
        <end position="57"/>
    </location>
</feature>
<dbReference type="InterPro" id="IPR051089">
    <property type="entry name" value="prtT"/>
</dbReference>
<evidence type="ECO:0000256" key="4">
    <source>
        <dbReference type="ARBA" id="ARBA00023163"/>
    </source>
</evidence>
<dbReference type="EMBL" id="NKCI01000088">
    <property type="protein sequence ID" value="RSL56804.1"/>
    <property type="molecule type" value="Genomic_DNA"/>
</dbReference>
<dbReference type="GO" id="GO:0000981">
    <property type="term" value="F:DNA-binding transcription factor activity, RNA polymerase II-specific"/>
    <property type="evidence" value="ECO:0007669"/>
    <property type="project" value="TreeGrafter"/>
</dbReference>
<keyword evidence="4" id="KW-0804">Transcription</keyword>
<proteinExistence type="predicted"/>
<dbReference type="AlphaFoldDB" id="A0A428PUV1"/>
<dbReference type="PANTHER" id="PTHR31845">
    <property type="entry name" value="FINGER DOMAIN PROTEIN, PUTATIVE-RELATED"/>
    <property type="match status" value="1"/>
</dbReference>
<comment type="subcellular location">
    <subcellularLocation>
        <location evidence="1">Nucleus</location>
    </subcellularLocation>
</comment>
<evidence type="ECO:0000256" key="5">
    <source>
        <dbReference type="ARBA" id="ARBA00023242"/>
    </source>
</evidence>
<evidence type="ECO:0000256" key="2">
    <source>
        <dbReference type="ARBA" id="ARBA00023015"/>
    </source>
</evidence>
<evidence type="ECO:0000256" key="3">
    <source>
        <dbReference type="ARBA" id="ARBA00023125"/>
    </source>
</evidence>
<dbReference type="GO" id="GO:0005634">
    <property type="term" value="C:nucleus"/>
    <property type="evidence" value="ECO:0007669"/>
    <property type="project" value="UniProtKB-SubCell"/>
</dbReference>
<dbReference type="Proteomes" id="UP000288168">
    <property type="component" value="Unassembled WGS sequence"/>
</dbReference>
<reference evidence="7 8" key="1">
    <citation type="submission" date="2017-06" db="EMBL/GenBank/DDBJ databases">
        <title>Comparative genomic analysis of Ambrosia Fusariam Clade fungi.</title>
        <authorList>
            <person name="Stajich J.E."/>
            <person name="Carrillo J."/>
            <person name="Kijimoto T."/>
            <person name="Eskalen A."/>
            <person name="O'Donnell K."/>
            <person name="Kasson M."/>
        </authorList>
    </citation>
    <scope>NUCLEOTIDE SEQUENCE [LARGE SCALE GENOMIC DNA]</scope>
    <source>
        <strain evidence="7 8">NRRL62584</strain>
    </source>
</reference>
<protein>
    <recommendedName>
        <fullName evidence="9">Transcription factor domain-containing protein</fullName>
    </recommendedName>
</protein>
<evidence type="ECO:0000313" key="7">
    <source>
        <dbReference type="EMBL" id="RSL56804.1"/>
    </source>
</evidence>
<dbReference type="PANTHER" id="PTHR31845:SF17">
    <property type="entry name" value="ZN(II)2CYS6 TRANSCRIPTION FACTOR (EUROFUNG)"/>
    <property type="match status" value="1"/>
</dbReference>
<evidence type="ECO:0000256" key="1">
    <source>
        <dbReference type="ARBA" id="ARBA00004123"/>
    </source>
</evidence>
<gene>
    <name evidence="7" type="ORF">CEP54_008629</name>
</gene>
<keyword evidence="5" id="KW-0539">Nucleus</keyword>
<sequence>MAEDLRNLHAAINNILTNKPQAPLGALRTRLIAPESFDNLSPAPSPTPPSPVTYGPNDTLLDASIKESNSVEHLNQIPIKSLYEITRLKSLRSRQLSPVSLHDEASPRMQQPLRDLIWKAFAALPLFSSQPDICTVSALHEPRGEALFDICSSELRRLISEFVFAAQVSIEYSQDLCIASFWLSDISWSVSGLAIRRAMEFQLARSFNLIVGDDTTTPGRSGSRLPLSNPDDALCCLRMQYLFFICDRHLSILYGRPSTFGGEVSVTKWQRYLDAISETNTNVRLSSQIELLLILDEVITLFA</sequence>
<evidence type="ECO:0008006" key="9">
    <source>
        <dbReference type="Google" id="ProtNLM"/>
    </source>
</evidence>
<evidence type="ECO:0000256" key="6">
    <source>
        <dbReference type="SAM" id="MobiDB-lite"/>
    </source>
</evidence>
<keyword evidence="2" id="KW-0805">Transcription regulation</keyword>
<dbReference type="GO" id="GO:0000976">
    <property type="term" value="F:transcription cis-regulatory region binding"/>
    <property type="evidence" value="ECO:0007669"/>
    <property type="project" value="TreeGrafter"/>
</dbReference>
<comment type="caution">
    <text evidence="7">The sequence shown here is derived from an EMBL/GenBank/DDBJ whole genome shotgun (WGS) entry which is preliminary data.</text>
</comment>
<evidence type="ECO:0000313" key="8">
    <source>
        <dbReference type="Proteomes" id="UP000288168"/>
    </source>
</evidence>
<accession>A0A428PUV1</accession>
<organism evidence="7 8">
    <name type="scientific">Fusarium duplospermum</name>
    <dbReference type="NCBI Taxonomy" id="1325734"/>
    <lineage>
        <taxon>Eukaryota</taxon>
        <taxon>Fungi</taxon>
        <taxon>Dikarya</taxon>
        <taxon>Ascomycota</taxon>
        <taxon>Pezizomycotina</taxon>
        <taxon>Sordariomycetes</taxon>
        <taxon>Hypocreomycetidae</taxon>
        <taxon>Hypocreales</taxon>
        <taxon>Nectriaceae</taxon>
        <taxon>Fusarium</taxon>
        <taxon>Fusarium solani species complex</taxon>
    </lineage>
</organism>
<dbReference type="OrthoDB" id="4060227at2759"/>
<keyword evidence="8" id="KW-1185">Reference proteome</keyword>
<keyword evidence="3" id="KW-0238">DNA-binding</keyword>
<name>A0A428PUV1_9HYPO</name>